<accession>A0A1G7WLD7</accession>
<dbReference type="EMBL" id="FNIW01000011">
    <property type="protein sequence ID" value="SDO18141.1"/>
    <property type="molecule type" value="Genomic_DNA"/>
</dbReference>
<dbReference type="AlphaFoldDB" id="A0A1H0HH07"/>
<keyword evidence="1" id="KW-1133">Transmembrane helix</keyword>
<feature type="transmembrane region" description="Helical" evidence="1">
    <location>
        <begin position="69"/>
        <end position="87"/>
    </location>
</feature>
<keyword evidence="1" id="KW-0812">Transmembrane</keyword>
<dbReference type="Proteomes" id="UP000199134">
    <property type="component" value="Unassembled WGS sequence"/>
</dbReference>
<evidence type="ECO:0000313" key="2">
    <source>
        <dbReference type="EMBL" id="SDG72797.1"/>
    </source>
</evidence>
<evidence type="ECO:0000256" key="1">
    <source>
        <dbReference type="SAM" id="Phobius"/>
    </source>
</evidence>
<gene>
    <name evidence="3" type="ORF">SAMN04487900_11145</name>
    <name evidence="2" type="ORF">SAMN04487901_10884</name>
</gene>
<evidence type="ECO:0000313" key="4">
    <source>
        <dbReference type="Proteomes" id="UP000198779"/>
    </source>
</evidence>
<protein>
    <submittedName>
        <fullName evidence="3">Uncharacterized protein</fullName>
    </submittedName>
</protein>
<dbReference type="STRING" id="645274.SAMN04487901_10884"/>
<keyword evidence="1" id="KW-0472">Membrane</keyword>
<evidence type="ECO:0000313" key="5">
    <source>
        <dbReference type="Proteomes" id="UP000199134"/>
    </source>
</evidence>
<sequence>MFQIDRSYIDHISLESIQGHIWDIRTDHKDDPTLPRIENYHITEKAFEDYLEKKQKFEDFKDSWRTRRYIILGLAFIIPVALFSLLVRGSNTALYAYSSGFLLCTLIYLIYTLIEATKAKKFRNNPYETFIKALLSWEANQRA</sequence>
<name>A0A1H0HH07_9BACT</name>
<reference evidence="3 4" key="1">
    <citation type="submission" date="2016-10" db="EMBL/GenBank/DDBJ databases">
        <authorList>
            <person name="Varghese N."/>
            <person name="Submissions S."/>
        </authorList>
    </citation>
    <scope>NUCLEOTIDE SEQUENCE</scope>
    <source>
        <strain evidence="3">BP1-145</strain>
        <strain evidence="4">BP1-148</strain>
    </source>
</reference>
<keyword evidence="4" id="KW-1185">Reference proteome</keyword>
<organism evidence="3 5">
    <name type="scientific">Prevotella communis</name>
    <dbReference type="NCBI Taxonomy" id="2913614"/>
    <lineage>
        <taxon>Bacteria</taxon>
        <taxon>Pseudomonadati</taxon>
        <taxon>Bacteroidota</taxon>
        <taxon>Bacteroidia</taxon>
        <taxon>Bacteroidales</taxon>
        <taxon>Prevotellaceae</taxon>
        <taxon>Prevotella</taxon>
    </lineage>
</organism>
<proteinExistence type="predicted"/>
<dbReference type="RefSeq" id="WP_091817395.1">
    <property type="nucleotide sequence ID" value="NZ_CP091790.1"/>
</dbReference>
<evidence type="ECO:0000313" key="3">
    <source>
        <dbReference type="EMBL" id="SDO18141.1"/>
    </source>
</evidence>
<accession>A0A1H0HH07</accession>
<feature type="transmembrane region" description="Helical" evidence="1">
    <location>
        <begin position="93"/>
        <end position="114"/>
    </location>
</feature>
<reference evidence="2 5" key="2">
    <citation type="submission" date="2016-10" db="EMBL/GenBank/DDBJ databases">
        <authorList>
            <person name="de Groot N.N."/>
        </authorList>
    </citation>
    <scope>NUCLEOTIDE SEQUENCE [LARGE SCALE GENOMIC DNA]</scope>
    <source>
        <strain evidence="5">BP1-145</strain>
        <strain evidence="2">BP1-148</strain>
    </source>
</reference>
<dbReference type="EMBL" id="FNCQ01000008">
    <property type="protein sequence ID" value="SDG72797.1"/>
    <property type="molecule type" value="Genomic_DNA"/>
</dbReference>
<dbReference type="Proteomes" id="UP000198779">
    <property type="component" value="Unassembled WGS sequence"/>
</dbReference>